<evidence type="ECO:0000256" key="14">
    <source>
        <dbReference type="PROSITE-ProRule" id="PRU00391"/>
    </source>
</evidence>
<evidence type="ECO:0000256" key="13">
    <source>
        <dbReference type="ARBA" id="ARBA00023295"/>
    </source>
</evidence>
<keyword evidence="12" id="KW-0511">Multifunctional enzyme</keyword>
<evidence type="ECO:0000256" key="15">
    <source>
        <dbReference type="SAM" id="MobiDB-lite"/>
    </source>
</evidence>
<keyword evidence="7" id="KW-0378">Hydrolase</keyword>
<keyword evidence="9" id="KW-0238">DNA-binding</keyword>
<proteinExistence type="inferred from homology"/>
<evidence type="ECO:0000256" key="10">
    <source>
        <dbReference type="ARBA" id="ARBA00023204"/>
    </source>
</evidence>
<keyword evidence="11" id="KW-0456">Lyase</keyword>
<evidence type="ECO:0000256" key="4">
    <source>
        <dbReference type="ARBA" id="ARBA00022723"/>
    </source>
</evidence>
<dbReference type="Pfam" id="PF06827">
    <property type="entry name" value="zf-FPG_IleRS"/>
    <property type="match status" value="1"/>
</dbReference>
<keyword evidence="10" id="KW-0234">DNA repair</keyword>
<comment type="catalytic activity">
    <reaction evidence="1">
        <text>Hydrolysis of DNA containing ring-opened 7-methylguanine residues, releasing 2,6-diamino-4-hydroxy-5-(N-methyl)formamidopyrimidine.</text>
        <dbReference type="EC" id="3.2.2.23"/>
    </reaction>
</comment>
<comment type="similarity">
    <text evidence="3">Belongs to the FPG family.</text>
</comment>
<dbReference type="InterPro" id="IPR015886">
    <property type="entry name" value="H2TH_FPG"/>
</dbReference>
<sequence>MPELPDVTLYVEAIAARVVGQPLQKIRLASPFVLRTVAPPPARFEGHPVADVRRVGKRIVLGLRDGATRLFVVIHLMIAGRFRFLPPGGKIPGKVGLAAFDFPSGTLVLTEVSKKKRASIHLVEGEAALRALDPGGLEVLTADLAAFRQALTRENHTLKRSLTDPHLFSGIGNAYSDEILHRAGMSPVRLTSHLTDEEIARLFEATTATLIDWTNRLRDEAAGNFPEKVTAFRPEMAVHGRYGQPCPVCGGRVQRIVYAENETNYCPRCQTGGKMLMDRSLSRLLKDDWPKTIDELEQRRAEVATSAPTAAETTGGGPDAKPKRRASSRRR</sequence>
<dbReference type="SMART" id="SM00898">
    <property type="entry name" value="Fapy_DNA_glyco"/>
    <property type="match status" value="1"/>
</dbReference>
<dbReference type="InterPro" id="IPR000214">
    <property type="entry name" value="Znf_DNA_glyclase/AP_lyase"/>
</dbReference>
<dbReference type="Pfam" id="PF06831">
    <property type="entry name" value="H2TH"/>
    <property type="match status" value="1"/>
</dbReference>
<evidence type="ECO:0000259" key="16">
    <source>
        <dbReference type="PROSITE" id="PS51066"/>
    </source>
</evidence>
<organism evidence="18 19">
    <name type="scientific">Pendulispora brunnea</name>
    <dbReference type="NCBI Taxonomy" id="2905690"/>
    <lineage>
        <taxon>Bacteria</taxon>
        <taxon>Pseudomonadati</taxon>
        <taxon>Myxococcota</taxon>
        <taxon>Myxococcia</taxon>
        <taxon>Myxococcales</taxon>
        <taxon>Sorangiineae</taxon>
        <taxon>Pendulisporaceae</taxon>
        <taxon>Pendulispora</taxon>
    </lineage>
</organism>
<evidence type="ECO:0000256" key="6">
    <source>
        <dbReference type="ARBA" id="ARBA00022771"/>
    </source>
</evidence>
<evidence type="ECO:0000313" key="19">
    <source>
        <dbReference type="Proteomes" id="UP001379533"/>
    </source>
</evidence>
<keyword evidence="4" id="KW-0479">Metal-binding</keyword>
<dbReference type="PROSITE" id="PS51068">
    <property type="entry name" value="FPG_CAT"/>
    <property type="match status" value="1"/>
</dbReference>
<dbReference type="Gene3D" id="3.20.190.10">
    <property type="entry name" value="MutM-like, N-terminal"/>
    <property type="match status" value="1"/>
</dbReference>
<dbReference type="InterPro" id="IPR012319">
    <property type="entry name" value="FPG_cat"/>
</dbReference>
<feature type="region of interest" description="Disordered" evidence="15">
    <location>
        <begin position="299"/>
        <end position="331"/>
    </location>
</feature>
<accession>A0ABZ2KIZ2</accession>
<evidence type="ECO:0000256" key="8">
    <source>
        <dbReference type="ARBA" id="ARBA00022833"/>
    </source>
</evidence>
<evidence type="ECO:0000256" key="9">
    <source>
        <dbReference type="ARBA" id="ARBA00023125"/>
    </source>
</evidence>
<dbReference type="SUPFAM" id="SSF57716">
    <property type="entry name" value="Glucocorticoid receptor-like (DNA-binding domain)"/>
    <property type="match status" value="1"/>
</dbReference>
<dbReference type="RefSeq" id="WP_394847539.1">
    <property type="nucleotide sequence ID" value="NZ_CP089982.1"/>
</dbReference>
<keyword evidence="13" id="KW-0326">Glycosidase</keyword>
<keyword evidence="6 14" id="KW-0863">Zinc-finger</keyword>
<dbReference type="PANTHER" id="PTHR22993">
    <property type="entry name" value="FORMAMIDOPYRIMIDINE-DNA GLYCOSYLASE"/>
    <property type="match status" value="1"/>
</dbReference>
<dbReference type="Proteomes" id="UP001379533">
    <property type="component" value="Chromosome"/>
</dbReference>
<evidence type="ECO:0000256" key="3">
    <source>
        <dbReference type="ARBA" id="ARBA00009409"/>
    </source>
</evidence>
<dbReference type="SMART" id="SM01232">
    <property type="entry name" value="H2TH"/>
    <property type="match status" value="1"/>
</dbReference>
<evidence type="ECO:0000256" key="1">
    <source>
        <dbReference type="ARBA" id="ARBA00001668"/>
    </source>
</evidence>
<evidence type="ECO:0000256" key="5">
    <source>
        <dbReference type="ARBA" id="ARBA00022763"/>
    </source>
</evidence>
<evidence type="ECO:0000313" key="18">
    <source>
        <dbReference type="EMBL" id="WXA96924.1"/>
    </source>
</evidence>
<dbReference type="InterPro" id="IPR035937">
    <property type="entry name" value="FPG_N"/>
</dbReference>
<keyword evidence="5" id="KW-0227">DNA damage</keyword>
<comment type="cofactor">
    <cofactor evidence="2">
        <name>Zn(2+)</name>
        <dbReference type="ChEBI" id="CHEBI:29105"/>
    </cofactor>
</comment>
<protein>
    <submittedName>
        <fullName evidence="18">Formamidopyrimidine-DNA glycosylase</fullName>
    </submittedName>
</protein>
<keyword evidence="8" id="KW-0862">Zinc</keyword>
<gene>
    <name evidence="18" type="ORF">LZC95_08745</name>
</gene>
<dbReference type="SUPFAM" id="SSF81624">
    <property type="entry name" value="N-terminal domain of MutM-like DNA repair proteins"/>
    <property type="match status" value="1"/>
</dbReference>
<dbReference type="PANTHER" id="PTHR22993:SF9">
    <property type="entry name" value="FORMAMIDOPYRIMIDINE-DNA GLYCOSYLASE"/>
    <property type="match status" value="1"/>
</dbReference>
<name>A0ABZ2KIZ2_9BACT</name>
<evidence type="ECO:0000256" key="2">
    <source>
        <dbReference type="ARBA" id="ARBA00001947"/>
    </source>
</evidence>
<dbReference type="SUPFAM" id="SSF46946">
    <property type="entry name" value="S13-like H2TH domain"/>
    <property type="match status" value="1"/>
</dbReference>
<evidence type="ECO:0000259" key="17">
    <source>
        <dbReference type="PROSITE" id="PS51068"/>
    </source>
</evidence>
<dbReference type="Pfam" id="PF01149">
    <property type="entry name" value="Fapy_DNA_glyco"/>
    <property type="match status" value="1"/>
</dbReference>
<dbReference type="EMBL" id="CP089982">
    <property type="protein sequence ID" value="WXA96924.1"/>
    <property type="molecule type" value="Genomic_DNA"/>
</dbReference>
<keyword evidence="19" id="KW-1185">Reference proteome</keyword>
<dbReference type="InterPro" id="IPR010979">
    <property type="entry name" value="Ribosomal_uS13-like_H2TH"/>
</dbReference>
<evidence type="ECO:0000256" key="11">
    <source>
        <dbReference type="ARBA" id="ARBA00023239"/>
    </source>
</evidence>
<reference evidence="18 19" key="1">
    <citation type="submission" date="2021-12" db="EMBL/GenBank/DDBJ databases">
        <title>Discovery of the Pendulisporaceae a myxobacterial family with distinct sporulation behavior and unique specialized metabolism.</title>
        <authorList>
            <person name="Garcia R."/>
            <person name="Popoff A."/>
            <person name="Bader C.D."/>
            <person name="Loehr J."/>
            <person name="Walesch S."/>
            <person name="Walt C."/>
            <person name="Boldt J."/>
            <person name="Bunk B."/>
            <person name="Haeckl F.J.F.P.J."/>
            <person name="Gunesch A.P."/>
            <person name="Birkelbach J."/>
            <person name="Nuebel U."/>
            <person name="Pietschmann T."/>
            <person name="Bach T."/>
            <person name="Mueller R."/>
        </authorList>
    </citation>
    <scope>NUCLEOTIDE SEQUENCE [LARGE SCALE GENOMIC DNA]</scope>
    <source>
        <strain evidence="18 19">MSr12523</strain>
    </source>
</reference>
<dbReference type="Gene3D" id="1.10.8.50">
    <property type="match status" value="1"/>
</dbReference>
<feature type="domain" description="Formamidopyrimidine-DNA glycosylase catalytic" evidence="17">
    <location>
        <begin position="2"/>
        <end position="101"/>
    </location>
</feature>
<feature type="domain" description="FPG-type" evidence="16">
    <location>
        <begin position="237"/>
        <end position="271"/>
    </location>
</feature>
<dbReference type="PROSITE" id="PS51066">
    <property type="entry name" value="ZF_FPG_2"/>
    <property type="match status" value="1"/>
</dbReference>
<feature type="compositionally biased region" description="Basic residues" evidence="15">
    <location>
        <begin position="322"/>
        <end position="331"/>
    </location>
</feature>
<evidence type="ECO:0000256" key="7">
    <source>
        <dbReference type="ARBA" id="ARBA00022801"/>
    </source>
</evidence>
<dbReference type="CDD" id="cd08973">
    <property type="entry name" value="BaFpgNei_N_1"/>
    <property type="match status" value="1"/>
</dbReference>
<evidence type="ECO:0000256" key="12">
    <source>
        <dbReference type="ARBA" id="ARBA00023268"/>
    </source>
</evidence>
<dbReference type="InterPro" id="IPR010663">
    <property type="entry name" value="Znf_FPG/IleRS"/>
</dbReference>